<gene>
    <name evidence="1" type="ORF">CPA45_01100</name>
</gene>
<reference evidence="2" key="1">
    <citation type="submission" date="2017-09" db="EMBL/GenBank/DDBJ databases">
        <authorList>
            <person name="Cho G.-S."/>
            <person name="Oguntoyinbo F.A."/>
            <person name="Cnockaert M."/>
            <person name="Kabisch J."/>
            <person name="Neve H."/>
            <person name="Bockelmann W."/>
            <person name="Wenning M."/>
            <person name="Franz C.M."/>
            <person name="Vandamme P."/>
        </authorList>
    </citation>
    <scope>NUCLEOTIDE SEQUENCE [LARGE SCALE GENOMIC DNA]</scope>
    <source>
        <strain evidence="2">MBT G8648</strain>
    </source>
</reference>
<comment type="caution">
    <text evidence="1">The sequence shown here is derived from an EMBL/GenBank/DDBJ whole genome shotgun (WGS) entry which is preliminary data.</text>
</comment>
<keyword evidence="2" id="KW-1185">Reference proteome</keyword>
<sequence>MIRTIMVELSTIEAAAYRQKLRNGNSGIVIMRYDTDQPGIATVNRKSGEPDPSHNTNLEQFPLEAFKEVMELTYGMPYSRRGKVKLSGEREDASAQEETAEELATIDSAEYEAIVNAYTNRKGELSYELLNKDFIQFAKSSTVISDMVANHASEKEIRNHVVKVKLESLTGNRELTVAQTQRIIEMLDEVSPRHVFKELNDEIRKMLSRR</sequence>
<organism evidence="1 2">
    <name type="scientific">Vreelandella nigrificans</name>
    <dbReference type="NCBI Taxonomy" id="2042704"/>
    <lineage>
        <taxon>Bacteria</taxon>
        <taxon>Pseudomonadati</taxon>
        <taxon>Pseudomonadota</taxon>
        <taxon>Gammaproteobacteria</taxon>
        <taxon>Oceanospirillales</taxon>
        <taxon>Halomonadaceae</taxon>
        <taxon>Vreelandella</taxon>
    </lineage>
</organism>
<protein>
    <submittedName>
        <fullName evidence="1">Uncharacterized protein</fullName>
    </submittedName>
</protein>
<accession>A0A2A4HRE5</accession>
<dbReference type="OrthoDB" id="529553at2"/>
<evidence type="ECO:0000313" key="1">
    <source>
        <dbReference type="EMBL" id="PCF97370.1"/>
    </source>
</evidence>
<evidence type="ECO:0000313" key="2">
    <source>
        <dbReference type="Proteomes" id="UP000218677"/>
    </source>
</evidence>
<name>A0A2A4HRE5_9GAMM</name>
<dbReference type="AlphaFoldDB" id="A0A2A4HRE5"/>
<dbReference type="EMBL" id="NWUX01000001">
    <property type="protein sequence ID" value="PCF97370.1"/>
    <property type="molecule type" value="Genomic_DNA"/>
</dbReference>
<proteinExistence type="predicted"/>
<dbReference type="Proteomes" id="UP000218677">
    <property type="component" value="Unassembled WGS sequence"/>
</dbReference>
<dbReference type="RefSeq" id="WP_096649535.1">
    <property type="nucleotide sequence ID" value="NZ_NWUX01000001.1"/>
</dbReference>